<evidence type="ECO:0000313" key="1">
    <source>
        <dbReference type="EMBL" id="KAL0455387.1"/>
    </source>
</evidence>
<name>A0AAW2XR29_9LAMI</name>
<dbReference type="AlphaFoldDB" id="A0AAW2XR29"/>
<proteinExistence type="predicted"/>
<accession>A0AAW2XR29</accession>
<gene>
    <name evidence="1" type="ORF">Slati_0877900</name>
</gene>
<reference evidence="1" key="2">
    <citation type="journal article" date="2024" name="Plant">
        <title>Genomic evolution and insights into agronomic trait innovations of Sesamum species.</title>
        <authorList>
            <person name="Miao H."/>
            <person name="Wang L."/>
            <person name="Qu L."/>
            <person name="Liu H."/>
            <person name="Sun Y."/>
            <person name="Le M."/>
            <person name="Wang Q."/>
            <person name="Wei S."/>
            <person name="Zheng Y."/>
            <person name="Lin W."/>
            <person name="Duan Y."/>
            <person name="Cao H."/>
            <person name="Xiong S."/>
            <person name="Wang X."/>
            <person name="Wei L."/>
            <person name="Li C."/>
            <person name="Ma Q."/>
            <person name="Ju M."/>
            <person name="Zhao R."/>
            <person name="Li G."/>
            <person name="Mu C."/>
            <person name="Tian Q."/>
            <person name="Mei H."/>
            <person name="Zhang T."/>
            <person name="Gao T."/>
            <person name="Zhang H."/>
        </authorList>
    </citation>
    <scope>NUCLEOTIDE SEQUENCE</scope>
    <source>
        <strain evidence="1">KEN1</strain>
    </source>
</reference>
<protein>
    <submittedName>
        <fullName evidence="1">Uncharacterized protein</fullName>
    </submittedName>
</protein>
<dbReference type="EMBL" id="JACGWN010000003">
    <property type="protein sequence ID" value="KAL0455387.1"/>
    <property type="molecule type" value="Genomic_DNA"/>
</dbReference>
<comment type="caution">
    <text evidence="1">The sequence shown here is derived from an EMBL/GenBank/DDBJ whole genome shotgun (WGS) entry which is preliminary data.</text>
</comment>
<reference evidence="1" key="1">
    <citation type="submission" date="2020-06" db="EMBL/GenBank/DDBJ databases">
        <authorList>
            <person name="Li T."/>
            <person name="Hu X."/>
            <person name="Zhang T."/>
            <person name="Song X."/>
            <person name="Zhang H."/>
            <person name="Dai N."/>
            <person name="Sheng W."/>
            <person name="Hou X."/>
            <person name="Wei L."/>
        </authorList>
    </citation>
    <scope>NUCLEOTIDE SEQUENCE</scope>
    <source>
        <strain evidence="1">KEN1</strain>
        <tissue evidence="1">Leaf</tissue>
    </source>
</reference>
<organism evidence="1">
    <name type="scientific">Sesamum latifolium</name>
    <dbReference type="NCBI Taxonomy" id="2727402"/>
    <lineage>
        <taxon>Eukaryota</taxon>
        <taxon>Viridiplantae</taxon>
        <taxon>Streptophyta</taxon>
        <taxon>Embryophyta</taxon>
        <taxon>Tracheophyta</taxon>
        <taxon>Spermatophyta</taxon>
        <taxon>Magnoliopsida</taxon>
        <taxon>eudicotyledons</taxon>
        <taxon>Gunneridae</taxon>
        <taxon>Pentapetalae</taxon>
        <taxon>asterids</taxon>
        <taxon>lamiids</taxon>
        <taxon>Lamiales</taxon>
        <taxon>Pedaliaceae</taxon>
        <taxon>Sesamum</taxon>
    </lineage>
</organism>
<sequence length="98" mass="11042">MHTYSLNVTSHVLAYGFSEHRYGSKSLHLDGHRLSCGRARGGGTTPDECYFKGSICFYCIPHLDGAQPTRLWKCSNYSGPHCTIMFGEDSFEITRRGY</sequence>